<feature type="region of interest" description="Disordered" evidence="1">
    <location>
        <begin position="543"/>
        <end position="563"/>
    </location>
</feature>
<dbReference type="Proteomes" id="UP000187455">
    <property type="component" value="Unassembled WGS sequence"/>
</dbReference>
<comment type="caution">
    <text evidence="4">The sequence shown here is derived from an EMBL/GenBank/DDBJ whole genome shotgun (WGS) entry which is preliminary data.</text>
</comment>
<reference evidence="4 5" key="1">
    <citation type="journal article" date="2016" name="Mol. Biol. Evol.">
        <title>Genome-Wide Survey of Gut Fungi (Harpellales) Reveals the First Horizontally Transferred Ubiquitin Gene from a Mosquito Host.</title>
        <authorList>
            <person name="Wang Y."/>
            <person name="White M.M."/>
            <person name="Kvist S."/>
            <person name="Moncalvo J.M."/>
        </authorList>
    </citation>
    <scope>NUCLEOTIDE SEQUENCE [LARGE SCALE GENOMIC DNA]</scope>
    <source>
        <strain evidence="4 5">ALG-7-W6</strain>
    </source>
</reference>
<dbReference type="STRING" id="133383.A0A1R0GUI6"/>
<dbReference type="InterPro" id="IPR050618">
    <property type="entry name" value="Ubq-SigPath_Reg"/>
</dbReference>
<dbReference type="PANTHER" id="PTHR12864">
    <property type="entry name" value="RAN BINDING PROTEIN 9-RELATED"/>
    <property type="match status" value="1"/>
</dbReference>
<protein>
    <submittedName>
        <fullName evidence="4">Ran-binding protein 9</fullName>
    </submittedName>
</protein>
<feature type="compositionally biased region" description="Basic and acidic residues" evidence="1">
    <location>
        <begin position="543"/>
        <end position="555"/>
    </location>
</feature>
<feature type="domain" description="CTLH" evidence="3">
    <location>
        <begin position="645"/>
        <end position="702"/>
    </location>
</feature>
<evidence type="ECO:0000259" key="2">
    <source>
        <dbReference type="PROSITE" id="PS50188"/>
    </source>
</evidence>
<dbReference type="SMART" id="SM00449">
    <property type="entry name" value="SPRY"/>
    <property type="match status" value="1"/>
</dbReference>
<dbReference type="InterPro" id="IPR043136">
    <property type="entry name" value="B30.2/SPRY_sf"/>
</dbReference>
<evidence type="ECO:0000256" key="1">
    <source>
        <dbReference type="SAM" id="MobiDB-lite"/>
    </source>
</evidence>
<feature type="region of interest" description="Disordered" evidence="1">
    <location>
        <begin position="116"/>
        <end position="147"/>
    </location>
</feature>
<keyword evidence="5" id="KW-1185">Reference proteome</keyword>
<dbReference type="PROSITE" id="PS50188">
    <property type="entry name" value="B302_SPRY"/>
    <property type="match status" value="1"/>
</dbReference>
<dbReference type="InterPro" id="IPR013320">
    <property type="entry name" value="ConA-like_dom_sf"/>
</dbReference>
<evidence type="ECO:0000313" key="4">
    <source>
        <dbReference type="EMBL" id="OLY80553.1"/>
    </source>
</evidence>
<dbReference type="AlphaFoldDB" id="A0A1R0GUI6"/>
<gene>
    <name evidence="4" type="ORF">AYI68_g5350</name>
</gene>
<accession>A0A1R0GUI6</accession>
<dbReference type="Pfam" id="PF00622">
    <property type="entry name" value="SPRY"/>
    <property type="match status" value="1"/>
</dbReference>
<dbReference type="Pfam" id="PF10607">
    <property type="entry name" value="CTLH"/>
    <property type="match status" value="1"/>
</dbReference>
<dbReference type="EMBL" id="LSSL01003376">
    <property type="protein sequence ID" value="OLY80553.1"/>
    <property type="molecule type" value="Genomic_DNA"/>
</dbReference>
<feature type="region of interest" description="Disordered" evidence="1">
    <location>
        <begin position="517"/>
        <end position="536"/>
    </location>
</feature>
<dbReference type="OrthoDB" id="25503at2759"/>
<dbReference type="InterPro" id="IPR006595">
    <property type="entry name" value="CTLH_C"/>
</dbReference>
<dbReference type="Gene3D" id="2.60.120.920">
    <property type="match status" value="1"/>
</dbReference>
<evidence type="ECO:0000259" key="3">
    <source>
        <dbReference type="PROSITE" id="PS50897"/>
    </source>
</evidence>
<feature type="domain" description="B30.2/SPRY" evidence="2">
    <location>
        <begin position="288"/>
        <end position="477"/>
    </location>
</feature>
<dbReference type="SMART" id="SM00668">
    <property type="entry name" value="CTLH"/>
    <property type="match status" value="1"/>
</dbReference>
<sequence length="909" mass="101479">MENYLDSDSNGSNDQLEFTTFLLNENSQSNPRGLNEQSLAELELGIQNQSEGSSGFVNLNSLSDIERWTELATDGAIDFLYHNRMNPGSRLAIRGSRRGRVGGSAYSRIFPQTLRTPRSDSASLTSRRGRVFESSTNSTGRRSVGDPLSNVVDTEYTEFPPDSMSSLLSYLEHENYPSSTTRIPLVLNSPNKSKDRYAALCKEDIGLYSDSEPPASVDISKMLFLPSYLINTSFGHSRTRHLSVIKRFIEAHEINSNSSSFQSQPSSKDSVKSSFESLLSRSILIPASFYIEFMEANFDLRLSLRLPTCMAKSDSSHNLQVLDDRLTLKYTGSGNDDKDSGMVRSNWPMPQTTGVFYYEIKVDSKGKNGYIGLGFCTSKVSLDRLPGWDSDSWGYHGDDGNCFQCSGSGKKYGPKFTTGDIIGCGVNFITHEAFFVKNGVFLGTAFTNLDISKSLYPAVGLRTVGEQVVCNFGQTPFTFDIDSYIHEAELVMWRSVLSTDISQLSILPTENNHDIKNSSFDIEPTDHSLKHEEDQDVEMVDAENSKESDFVKDDSQTPVASTPRSDFMFNHTAELSDNSDISEKLSTTDILNELVFSYLIHNGYNLSAESFWKNSIGISSQIEQKEDTLLKSKKISSLVKIRSDKVARRKEIVQLVKNGNIVKALSLIRDHYPSIMDSKVYLIFGLRCQHFLELARIANSTLVPTSELLDSEFECSDAMDADKNSTETRSSNVKRESEGEFKISSLLNCSGADTYTDTFDSLFGDVKPFGSFQPSEPNTLTPGQAAKELMQYGRVLSEYYSDTSRINAFRGVDSHPLLNSVGIEKKLECIFSILGNKNPTKDSETSFLFSKLRRDNEAEAANVCILEFEGKTIYSPLETIYRQADTCLRTSSDTFFDPNTSLILIDKRF</sequence>
<dbReference type="InterPro" id="IPR024964">
    <property type="entry name" value="CTLH/CRA"/>
</dbReference>
<dbReference type="PROSITE" id="PS50897">
    <property type="entry name" value="CTLH"/>
    <property type="match status" value="1"/>
</dbReference>
<dbReference type="InterPro" id="IPR001870">
    <property type="entry name" value="B30.2/SPRY"/>
</dbReference>
<feature type="compositionally biased region" description="Polar residues" evidence="1">
    <location>
        <begin position="116"/>
        <end position="126"/>
    </location>
</feature>
<evidence type="ECO:0000313" key="5">
    <source>
        <dbReference type="Proteomes" id="UP000187455"/>
    </source>
</evidence>
<dbReference type="InterPro" id="IPR035782">
    <property type="entry name" value="SPRY_RanBP9/10"/>
</dbReference>
<organism evidence="4 5">
    <name type="scientific">Smittium mucronatum</name>
    <dbReference type="NCBI Taxonomy" id="133383"/>
    <lineage>
        <taxon>Eukaryota</taxon>
        <taxon>Fungi</taxon>
        <taxon>Fungi incertae sedis</taxon>
        <taxon>Zoopagomycota</taxon>
        <taxon>Kickxellomycotina</taxon>
        <taxon>Harpellomycetes</taxon>
        <taxon>Harpellales</taxon>
        <taxon>Legeriomycetaceae</taxon>
        <taxon>Smittium</taxon>
    </lineage>
</organism>
<dbReference type="SUPFAM" id="SSF49899">
    <property type="entry name" value="Concanavalin A-like lectins/glucanases"/>
    <property type="match status" value="1"/>
</dbReference>
<feature type="compositionally biased region" description="Basic and acidic residues" evidence="1">
    <location>
        <begin position="524"/>
        <end position="533"/>
    </location>
</feature>
<dbReference type="CDD" id="cd12909">
    <property type="entry name" value="SPRY_RanBP9_10"/>
    <property type="match status" value="1"/>
</dbReference>
<name>A0A1R0GUI6_9FUNG</name>
<proteinExistence type="predicted"/>
<dbReference type="InterPro" id="IPR003877">
    <property type="entry name" value="SPRY_dom"/>
</dbReference>